<evidence type="ECO:0008006" key="4">
    <source>
        <dbReference type="Google" id="ProtNLM"/>
    </source>
</evidence>
<dbReference type="Proteomes" id="UP000225706">
    <property type="component" value="Unassembled WGS sequence"/>
</dbReference>
<evidence type="ECO:0000313" key="2">
    <source>
        <dbReference type="EMBL" id="PFX31427.1"/>
    </source>
</evidence>
<protein>
    <recommendedName>
        <fullName evidence="4">Otopetrin-1</fullName>
    </recommendedName>
</protein>
<feature type="transmembrane region" description="Helical" evidence="1">
    <location>
        <begin position="100"/>
        <end position="120"/>
    </location>
</feature>
<feature type="transmembrane region" description="Helical" evidence="1">
    <location>
        <begin position="507"/>
        <end position="524"/>
    </location>
</feature>
<feature type="transmembrane region" description="Helical" evidence="1">
    <location>
        <begin position="141"/>
        <end position="164"/>
    </location>
</feature>
<feature type="transmembrane region" description="Helical" evidence="1">
    <location>
        <begin position="319"/>
        <end position="340"/>
    </location>
</feature>
<feature type="transmembrane region" description="Helical" evidence="1">
    <location>
        <begin position="176"/>
        <end position="201"/>
    </location>
</feature>
<name>A0A2B4SSI3_STYPI</name>
<evidence type="ECO:0000256" key="1">
    <source>
        <dbReference type="SAM" id="Phobius"/>
    </source>
</evidence>
<dbReference type="AlphaFoldDB" id="A0A2B4SSI3"/>
<feature type="transmembrane region" description="Helical" evidence="1">
    <location>
        <begin position="346"/>
        <end position="369"/>
    </location>
</feature>
<gene>
    <name evidence="2" type="ORF">AWC38_SpisGene3807</name>
</gene>
<keyword evidence="3" id="KW-1185">Reference proteome</keyword>
<feature type="transmembrane region" description="Helical" evidence="1">
    <location>
        <begin position="35"/>
        <end position="58"/>
    </location>
</feature>
<keyword evidence="1" id="KW-0472">Membrane</keyword>
<feature type="transmembrane region" description="Helical" evidence="1">
    <location>
        <begin position="461"/>
        <end position="483"/>
    </location>
</feature>
<accession>A0A2B4SSI3</accession>
<proteinExistence type="predicted"/>
<feature type="transmembrane region" description="Helical" evidence="1">
    <location>
        <begin position="431"/>
        <end position="449"/>
    </location>
</feature>
<comment type="caution">
    <text evidence="2">The sequence shown here is derived from an EMBL/GenBank/DDBJ whole genome shotgun (WGS) entry which is preliminary data.</text>
</comment>
<dbReference type="EMBL" id="LSMT01000036">
    <property type="protein sequence ID" value="PFX31427.1"/>
    <property type="molecule type" value="Genomic_DNA"/>
</dbReference>
<organism evidence="2 3">
    <name type="scientific">Stylophora pistillata</name>
    <name type="common">Smooth cauliflower coral</name>
    <dbReference type="NCBI Taxonomy" id="50429"/>
    <lineage>
        <taxon>Eukaryota</taxon>
        <taxon>Metazoa</taxon>
        <taxon>Cnidaria</taxon>
        <taxon>Anthozoa</taxon>
        <taxon>Hexacorallia</taxon>
        <taxon>Scleractinia</taxon>
        <taxon>Astrocoeniina</taxon>
        <taxon>Pocilloporidae</taxon>
        <taxon>Stylophora</taxon>
    </lineage>
</organism>
<dbReference type="OrthoDB" id="5962419at2759"/>
<evidence type="ECO:0000313" key="3">
    <source>
        <dbReference type="Proteomes" id="UP000225706"/>
    </source>
</evidence>
<keyword evidence="1" id="KW-1133">Transmembrane helix</keyword>
<sequence>MDSHPWSPINCYYNNHDCDNDTKYDFNATTFASQVITTSFSLGFYFCVILISALGVCFKSAVKVFSSHAAFILFLIGAIMVSLNVLNTSDNKTILLCHRIVSAFAVGIVFFLLGALCFFEKPTEAETSTHRTLGEHEPSKGLLVIIITLPLTTTELMLLLGAQASEKDMPPRQENLWSLIVTNDAIFIVQKFIQAAVYVSVRSLRVRETYRENAQFYFKILAFLNFVQWVDTLVNVESDLVLNKARITYGEWFVVLELIYKALTIDYRLLCCFIFLEHSMQIQNETVSAETVNAGRENETACRTTIYDMTYSDRQYRNLGFLIGFFSFLSPFSCAVFYVHNLDVPVYVRVAMNFLNAICIFVCGMILLLKNRLEIERKDKESVSVKIMACCVGSVGFASLMIEAALAEYWASTQYELNSYHWACAELSVRGLTASFLMVMFLHVNSRALPFNNPDVKINHFLVPVLMLGVMANFAACLIDQYFGPLEKRLRCEITETSLRLLHEAGQPMYLGFLIHVFLHFLIIQTRMGRSRRSLARNDMNALLLHSDETDIHP</sequence>
<reference evidence="3" key="1">
    <citation type="journal article" date="2017" name="bioRxiv">
        <title>Comparative analysis of the genomes of Stylophora pistillata and Acropora digitifera provides evidence for extensive differences between species of corals.</title>
        <authorList>
            <person name="Voolstra C.R."/>
            <person name="Li Y."/>
            <person name="Liew Y.J."/>
            <person name="Baumgarten S."/>
            <person name="Zoccola D."/>
            <person name="Flot J.-F."/>
            <person name="Tambutte S."/>
            <person name="Allemand D."/>
            <person name="Aranda M."/>
        </authorList>
    </citation>
    <scope>NUCLEOTIDE SEQUENCE [LARGE SCALE GENOMIC DNA]</scope>
</reference>
<keyword evidence="1" id="KW-0812">Transmembrane</keyword>
<feature type="transmembrane region" description="Helical" evidence="1">
    <location>
        <begin position="70"/>
        <end position="88"/>
    </location>
</feature>
<feature type="transmembrane region" description="Helical" evidence="1">
    <location>
        <begin position="389"/>
        <end position="411"/>
    </location>
</feature>